<dbReference type="Pfam" id="PF11979">
    <property type="entry name" value="SARA_C"/>
    <property type="match status" value="1"/>
</dbReference>
<evidence type="ECO:0000313" key="2">
    <source>
        <dbReference type="EMBL" id="KAJ8380680.1"/>
    </source>
</evidence>
<reference evidence="2" key="1">
    <citation type="journal article" date="2023" name="Science">
        <title>Genome structures resolve the early diversification of teleost fishes.</title>
        <authorList>
            <person name="Parey E."/>
            <person name="Louis A."/>
            <person name="Montfort J."/>
            <person name="Bouchez O."/>
            <person name="Roques C."/>
            <person name="Iampietro C."/>
            <person name="Lluch J."/>
            <person name="Castinel A."/>
            <person name="Donnadieu C."/>
            <person name="Desvignes T."/>
            <person name="Floi Bucao C."/>
            <person name="Jouanno E."/>
            <person name="Wen M."/>
            <person name="Mejri S."/>
            <person name="Dirks R."/>
            <person name="Jansen H."/>
            <person name="Henkel C."/>
            <person name="Chen W.J."/>
            <person name="Zahm M."/>
            <person name="Cabau C."/>
            <person name="Klopp C."/>
            <person name="Thompson A.W."/>
            <person name="Robinson-Rechavi M."/>
            <person name="Braasch I."/>
            <person name="Lecointre G."/>
            <person name="Bobe J."/>
            <person name="Postlethwait J.H."/>
            <person name="Berthelot C."/>
            <person name="Roest Crollius H."/>
            <person name="Guiguen Y."/>
        </authorList>
    </citation>
    <scope>NUCLEOTIDE SEQUENCE</scope>
    <source>
        <strain evidence="2">WJC10195</strain>
    </source>
</reference>
<keyword evidence="3" id="KW-1185">Reference proteome</keyword>
<dbReference type="PANTHER" id="PTHR46319">
    <property type="entry name" value="ZINC FINGER FYVE DOMAIN-CONTAINING PROTEIN"/>
    <property type="match status" value="1"/>
</dbReference>
<feature type="domain" description="Smad anchor for receptor activation-like C-terminal" evidence="1">
    <location>
        <begin position="21"/>
        <end position="134"/>
    </location>
</feature>
<accession>A0A9Q1GBT6</accession>
<dbReference type="OrthoDB" id="5872154at2759"/>
<dbReference type="PANTHER" id="PTHR46319:SF1">
    <property type="entry name" value="ZINC FINGER FYVE DOMAIN-CONTAINING PROTEIN 16"/>
    <property type="match status" value="1"/>
</dbReference>
<evidence type="ECO:0000313" key="3">
    <source>
        <dbReference type="Proteomes" id="UP001152622"/>
    </source>
</evidence>
<sequence length="134" mass="14934">MTKPGLTCADLRRVSNVECSLRLLLLLWGCYKVVVRCLMAGMTAVLLSQDLRNFQYSLPMVEGLQVHMEMGNSYILIPKAKFTQMLKAVNSSNEHVISVGASFSREADSHLVCFQNEDGNYQTQANGMLGKTRT</sequence>
<evidence type="ECO:0000259" key="1">
    <source>
        <dbReference type="SMART" id="SM01421"/>
    </source>
</evidence>
<dbReference type="GO" id="GO:0016197">
    <property type="term" value="P:endosomal transport"/>
    <property type="evidence" value="ECO:0007669"/>
    <property type="project" value="TreeGrafter"/>
</dbReference>
<dbReference type="InterPro" id="IPR022557">
    <property type="entry name" value="SARA-like_C"/>
</dbReference>
<name>A0A9Q1GBT6_SYNKA</name>
<gene>
    <name evidence="2" type="ORF">SKAU_G00014580</name>
</gene>
<organism evidence="2 3">
    <name type="scientific">Synaphobranchus kaupii</name>
    <name type="common">Kaup's arrowtooth eel</name>
    <dbReference type="NCBI Taxonomy" id="118154"/>
    <lineage>
        <taxon>Eukaryota</taxon>
        <taxon>Metazoa</taxon>
        <taxon>Chordata</taxon>
        <taxon>Craniata</taxon>
        <taxon>Vertebrata</taxon>
        <taxon>Euteleostomi</taxon>
        <taxon>Actinopterygii</taxon>
        <taxon>Neopterygii</taxon>
        <taxon>Teleostei</taxon>
        <taxon>Anguilliformes</taxon>
        <taxon>Synaphobranchidae</taxon>
        <taxon>Synaphobranchus</taxon>
    </lineage>
</organism>
<dbReference type="Gene3D" id="3.30.1360.220">
    <property type="entry name" value="Domain of unknown function (DUF3480), N-terminal subdomain"/>
    <property type="match status" value="1"/>
</dbReference>
<comment type="caution">
    <text evidence="2">The sequence shown here is derived from an EMBL/GenBank/DDBJ whole genome shotgun (WGS) entry which is preliminary data.</text>
</comment>
<dbReference type="AlphaFoldDB" id="A0A9Q1GBT6"/>
<dbReference type="Proteomes" id="UP001152622">
    <property type="component" value="Chromosome 1"/>
</dbReference>
<protein>
    <recommendedName>
        <fullName evidence="1">Smad anchor for receptor activation-like C-terminal domain-containing protein</fullName>
    </recommendedName>
</protein>
<dbReference type="EMBL" id="JAINUF010000001">
    <property type="protein sequence ID" value="KAJ8380680.1"/>
    <property type="molecule type" value="Genomic_DNA"/>
</dbReference>
<proteinExistence type="predicted"/>
<dbReference type="GO" id="GO:0031901">
    <property type="term" value="C:early endosome membrane"/>
    <property type="evidence" value="ECO:0007669"/>
    <property type="project" value="TreeGrafter"/>
</dbReference>
<dbReference type="SMART" id="SM01421">
    <property type="entry name" value="DUF3480"/>
    <property type="match status" value="1"/>
</dbReference>
<feature type="non-terminal residue" evidence="2">
    <location>
        <position position="1"/>
    </location>
</feature>